<evidence type="ECO:0000256" key="1">
    <source>
        <dbReference type="ARBA" id="ARBA00022801"/>
    </source>
</evidence>
<dbReference type="AlphaFoldDB" id="A0A1X0DAW7"/>
<dbReference type="InterPro" id="IPR000387">
    <property type="entry name" value="Tyr_Pase_dom"/>
</dbReference>
<name>A0A1X0DAW7_9MYCO</name>
<organism evidence="3 4">
    <name type="scientific">Mycolicibacterium elephantis</name>
    <dbReference type="NCBI Taxonomy" id="81858"/>
    <lineage>
        <taxon>Bacteria</taxon>
        <taxon>Bacillati</taxon>
        <taxon>Actinomycetota</taxon>
        <taxon>Actinomycetes</taxon>
        <taxon>Mycobacteriales</taxon>
        <taxon>Mycobacteriaceae</taxon>
        <taxon>Mycolicibacterium</taxon>
    </lineage>
</organism>
<comment type="caution">
    <text evidence="3">The sequence shown here is derived from an EMBL/GenBank/DDBJ whole genome shotgun (WGS) entry which is preliminary data.</text>
</comment>
<dbReference type="InterPro" id="IPR029021">
    <property type="entry name" value="Prot-tyrosine_phosphatase-like"/>
</dbReference>
<dbReference type="InterPro" id="IPR016130">
    <property type="entry name" value="Tyr_Pase_AS"/>
</dbReference>
<dbReference type="Pfam" id="PF22784">
    <property type="entry name" value="PTP-SAK"/>
    <property type="match status" value="1"/>
</dbReference>
<evidence type="ECO:0000313" key="4">
    <source>
        <dbReference type="Proteomes" id="UP000192772"/>
    </source>
</evidence>
<reference evidence="3 4" key="1">
    <citation type="submission" date="2017-02" db="EMBL/GenBank/DDBJ databases">
        <title>The new phylogeny of genus Mycobacterium.</title>
        <authorList>
            <person name="Tortoli E."/>
            <person name="Trovato A."/>
            <person name="Cirillo D.M."/>
        </authorList>
    </citation>
    <scope>NUCLEOTIDE SEQUENCE [LARGE SCALE GENOMIC DNA]</scope>
    <source>
        <strain evidence="3 4">FI-09383</strain>
    </source>
</reference>
<feature type="domain" description="Tyrosine specific protein phosphatases" evidence="2">
    <location>
        <begin position="1"/>
        <end position="46"/>
    </location>
</feature>
<keyword evidence="1" id="KW-0378">Hydrolase</keyword>
<evidence type="ECO:0000259" key="2">
    <source>
        <dbReference type="PROSITE" id="PS50056"/>
    </source>
</evidence>
<dbReference type="Gene3D" id="3.90.190.10">
    <property type="entry name" value="Protein tyrosine phosphatase superfamily"/>
    <property type="match status" value="1"/>
</dbReference>
<gene>
    <name evidence="3" type="ORF">BST23_03105</name>
</gene>
<proteinExistence type="predicted"/>
<dbReference type="InterPro" id="IPR057023">
    <property type="entry name" value="PTP-SAK"/>
</dbReference>
<dbReference type="EMBL" id="MVHP01000002">
    <property type="protein sequence ID" value="ORA68910.1"/>
    <property type="molecule type" value="Genomic_DNA"/>
</dbReference>
<dbReference type="SUPFAM" id="SSF52799">
    <property type="entry name" value="(Phosphotyrosine protein) phosphatases II"/>
    <property type="match status" value="1"/>
</dbReference>
<dbReference type="STRING" id="81858.BST23_03105"/>
<dbReference type="PROSITE" id="PS00383">
    <property type="entry name" value="TYR_PHOSPHATASE_1"/>
    <property type="match status" value="1"/>
</dbReference>
<sequence>MDAGRVVYLHCWGGKGRTSTVVGCRLIDTGLDYEAAIARIAELRAGTRKACDPCPETTNQHRLLKERADRRR</sequence>
<dbReference type="GO" id="GO:0016791">
    <property type="term" value="F:phosphatase activity"/>
    <property type="evidence" value="ECO:0007669"/>
    <property type="project" value="UniProtKB-ARBA"/>
</dbReference>
<accession>A0A1X0DAW7</accession>
<dbReference type="PROSITE" id="PS50056">
    <property type="entry name" value="TYR_PHOSPHATASE_2"/>
    <property type="match status" value="1"/>
</dbReference>
<dbReference type="Proteomes" id="UP000192772">
    <property type="component" value="Unassembled WGS sequence"/>
</dbReference>
<dbReference type="CDD" id="cd14494">
    <property type="entry name" value="PTP_DSP_cys"/>
    <property type="match status" value="1"/>
</dbReference>
<protein>
    <recommendedName>
        <fullName evidence="2">Tyrosine specific protein phosphatases domain-containing protein</fullName>
    </recommendedName>
</protein>
<evidence type="ECO:0000313" key="3">
    <source>
        <dbReference type="EMBL" id="ORA68910.1"/>
    </source>
</evidence>